<dbReference type="EMBL" id="CM001220">
    <property type="protein sequence ID" value="KEH29928.1"/>
    <property type="molecule type" value="Genomic_DNA"/>
</dbReference>
<evidence type="ECO:0000256" key="3">
    <source>
        <dbReference type="SAM" id="Phobius"/>
    </source>
</evidence>
<dbReference type="AlphaFoldDB" id="A0A072ULJ7"/>
<name>A0A072ULJ7_MEDTR</name>
<dbReference type="PANTHER" id="PTHR32401:SF49">
    <property type="entry name" value="OS10G0129200 PROTEIN"/>
    <property type="match status" value="1"/>
</dbReference>
<organism evidence="5 8">
    <name type="scientific">Medicago truncatula</name>
    <name type="common">Barrel medic</name>
    <name type="synonym">Medicago tribuloides</name>
    <dbReference type="NCBI Taxonomy" id="3880"/>
    <lineage>
        <taxon>Eukaryota</taxon>
        <taxon>Viridiplantae</taxon>
        <taxon>Streptophyta</taxon>
        <taxon>Embryophyta</taxon>
        <taxon>Tracheophyta</taxon>
        <taxon>Spermatophyta</taxon>
        <taxon>Magnoliopsida</taxon>
        <taxon>eudicotyledons</taxon>
        <taxon>Gunneridae</taxon>
        <taxon>Pentapetalae</taxon>
        <taxon>rosids</taxon>
        <taxon>fabids</taxon>
        <taxon>Fabales</taxon>
        <taxon>Fabaceae</taxon>
        <taxon>Papilionoideae</taxon>
        <taxon>50 kb inversion clade</taxon>
        <taxon>NPAAA clade</taxon>
        <taxon>Hologalegina</taxon>
        <taxon>IRL clade</taxon>
        <taxon>Trifolieae</taxon>
        <taxon>Medicago</taxon>
    </lineage>
</organism>
<evidence type="ECO:0000256" key="1">
    <source>
        <dbReference type="ARBA" id="ARBA00007606"/>
    </source>
</evidence>
<dbReference type="InterPro" id="IPR050258">
    <property type="entry name" value="Leguminous_Lectin"/>
</dbReference>
<dbReference type="SUPFAM" id="SSF49899">
    <property type="entry name" value="Concanavalin A-like lectins/glucanases"/>
    <property type="match status" value="1"/>
</dbReference>
<dbReference type="STRING" id="3880.A0A072ULJ7"/>
<reference evidence="7" key="3">
    <citation type="submission" date="2015-04" db="UniProtKB">
        <authorList>
            <consortium name="EnsemblPlants"/>
        </authorList>
    </citation>
    <scope>IDENTIFICATION</scope>
    <source>
        <strain evidence="7">cv. Jemalong A17</strain>
    </source>
</reference>
<accession>A0A072ULJ7</accession>
<dbReference type="Pfam" id="PF00139">
    <property type="entry name" value="Lectin_legB"/>
    <property type="match status" value="2"/>
</dbReference>
<dbReference type="Proteomes" id="UP000265566">
    <property type="component" value="Chromosome 4"/>
</dbReference>
<protein>
    <submittedName>
        <fullName evidence="5">Legume lectin beta domain protein</fullName>
    </submittedName>
    <submittedName>
        <fullName evidence="6">Putative concanavalin A-like lectin/glucanase domain-containing protein</fullName>
    </submittedName>
</protein>
<evidence type="ECO:0000313" key="6">
    <source>
        <dbReference type="EMBL" id="RHN60600.1"/>
    </source>
</evidence>
<reference evidence="5 8" key="2">
    <citation type="journal article" date="2014" name="BMC Genomics">
        <title>An improved genome release (version Mt4.0) for the model legume Medicago truncatula.</title>
        <authorList>
            <person name="Tang H."/>
            <person name="Krishnakumar V."/>
            <person name="Bidwell S."/>
            <person name="Rosen B."/>
            <person name="Chan A."/>
            <person name="Zhou S."/>
            <person name="Gentzbittel L."/>
            <person name="Childs K.L."/>
            <person name="Yandell M."/>
            <person name="Gundlach H."/>
            <person name="Mayer K.F."/>
            <person name="Schwartz D.C."/>
            <person name="Town C.D."/>
        </authorList>
    </citation>
    <scope>GENOME REANNOTATION</scope>
    <source>
        <strain evidence="5">A17</strain>
        <strain evidence="7 8">cv. Jemalong A17</strain>
    </source>
</reference>
<sequence length="261" mass="29615">MAFSSSYLPTQTLFSVLFLVFTMFFLLQATEGNSQLLDTNYYSFDVKNFSQATDNFTLYGSAQILPDGLLSLTNSANPNTDVGWVLYSTPIPIWNKNTGNIANFNTTFSFVVMDKEKYIDRPGKLVFFLVGENFQQEDPTYSHTGIDVNSRNWLKIVPLTRNSGSLISVGIRYESSTKTLTVLEDEFLSFRKFSGVVNLKHVLPNTVKVGIATAKHEIYIDSWSFHSHFTTSTTSMARCINIDIASYALLFFIYIMHEWLL</sequence>
<keyword evidence="8" id="KW-1185">Reference proteome</keyword>
<dbReference type="InterPro" id="IPR013320">
    <property type="entry name" value="ConA-like_dom_sf"/>
</dbReference>
<dbReference type="EnsemblPlants" id="KEH29928">
    <property type="protein sequence ID" value="KEH29928"/>
    <property type="gene ID" value="MTR_4g056320"/>
</dbReference>
<gene>
    <name evidence="5" type="ordered locus">MTR_4g056320</name>
    <name evidence="6" type="ORF">MtrunA17_Chr4g0027601</name>
</gene>
<feature type="transmembrane region" description="Helical" evidence="3">
    <location>
        <begin position="6"/>
        <end position="27"/>
    </location>
</feature>
<dbReference type="GO" id="GO:0030246">
    <property type="term" value="F:carbohydrate binding"/>
    <property type="evidence" value="ECO:0007669"/>
    <property type="project" value="UniProtKB-KW"/>
</dbReference>
<evidence type="ECO:0000259" key="4">
    <source>
        <dbReference type="Pfam" id="PF00139"/>
    </source>
</evidence>
<evidence type="ECO:0000256" key="2">
    <source>
        <dbReference type="ARBA" id="ARBA00022734"/>
    </source>
</evidence>
<keyword evidence="3" id="KW-0812">Transmembrane</keyword>
<proteinExistence type="inferred from homology"/>
<feature type="domain" description="Legume lectin" evidence="4">
    <location>
        <begin position="135"/>
        <end position="231"/>
    </location>
</feature>
<dbReference type="Gramene" id="rna22936">
    <property type="protein sequence ID" value="RHN60600.1"/>
    <property type="gene ID" value="gene22936"/>
</dbReference>
<evidence type="ECO:0000313" key="7">
    <source>
        <dbReference type="EnsemblPlants" id="KEH29928"/>
    </source>
</evidence>
<evidence type="ECO:0000313" key="8">
    <source>
        <dbReference type="Proteomes" id="UP000002051"/>
    </source>
</evidence>
<dbReference type="Proteomes" id="UP000002051">
    <property type="component" value="Chromosome 4"/>
</dbReference>
<keyword evidence="2 6" id="KW-0430">Lectin</keyword>
<reference evidence="5 8" key="1">
    <citation type="journal article" date="2011" name="Nature">
        <title>The Medicago genome provides insight into the evolution of rhizobial symbioses.</title>
        <authorList>
            <person name="Young N.D."/>
            <person name="Debelle F."/>
            <person name="Oldroyd G.E."/>
            <person name="Geurts R."/>
            <person name="Cannon S.B."/>
            <person name="Udvardi M.K."/>
            <person name="Benedito V.A."/>
            <person name="Mayer K.F."/>
            <person name="Gouzy J."/>
            <person name="Schoof H."/>
            <person name="Van de Peer Y."/>
            <person name="Proost S."/>
            <person name="Cook D.R."/>
            <person name="Meyers B.C."/>
            <person name="Spannagl M."/>
            <person name="Cheung F."/>
            <person name="De Mita S."/>
            <person name="Krishnakumar V."/>
            <person name="Gundlach H."/>
            <person name="Zhou S."/>
            <person name="Mudge J."/>
            <person name="Bharti A.K."/>
            <person name="Murray J.D."/>
            <person name="Naoumkina M.A."/>
            <person name="Rosen B."/>
            <person name="Silverstein K.A."/>
            <person name="Tang H."/>
            <person name="Rombauts S."/>
            <person name="Zhao P.X."/>
            <person name="Zhou P."/>
            <person name="Barbe V."/>
            <person name="Bardou P."/>
            <person name="Bechner M."/>
            <person name="Bellec A."/>
            <person name="Berger A."/>
            <person name="Berges H."/>
            <person name="Bidwell S."/>
            <person name="Bisseling T."/>
            <person name="Choisne N."/>
            <person name="Couloux A."/>
            <person name="Denny R."/>
            <person name="Deshpande S."/>
            <person name="Dai X."/>
            <person name="Doyle J.J."/>
            <person name="Dudez A.M."/>
            <person name="Farmer A.D."/>
            <person name="Fouteau S."/>
            <person name="Franken C."/>
            <person name="Gibelin C."/>
            <person name="Gish J."/>
            <person name="Goldstein S."/>
            <person name="Gonzalez A.J."/>
            <person name="Green P.J."/>
            <person name="Hallab A."/>
            <person name="Hartog M."/>
            <person name="Hua A."/>
            <person name="Humphray S.J."/>
            <person name="Jeong D.H."/>
            <person name="Jing Y."/>
            <person name="Jocker A."/>
            <person name="Kenton S.M."/>
            <person name="Kim D.J."/>
            <person name="Klee K."/>
            <person name="Lai H."/>
            <person name="Lang C."/>
            <person name="Lin S."/>
            <person name="Macmil S.L."/>
            <person name="Magdelenat G."/>
            <person name="Matthews L."/>
            <person name="McCorrison J."/>
            <person name="Monaghan E.L."/>
            <person name="Mun J.H."/>
            <person name="Najar F.Z."/>
            <person name="Nicholson C."/>
            <person name="Noirot C."/>
            <person name="O'Bleness M."/>
            <person name="Paule C.R."/>
            <person name="Poulain J."/>
            <person name="Prion F."/>
            <person name="Qin B."/>
            <person name="Qu C."/>
            <person name="Retzel E.F."/>
            <person name="Riddle C."/>
            <person name="Sallet E."/>
            <person name="Samain S."/>
            <person name="Samson N."/>
            <person name="Sanders I."/>
            <person name="Saurat O."/>
            <person name="Scarpelli C."/>
            <person name="Schiex T."/>
            <person name="Segurens B."/>
            <person name="Severin A.J."/>
            <person name="Sherrier D.J."/>
            <person name="Shi R."/>
            <person name="Sims S."/>
            <person name="Singer S.R."/>
            <person name="Sinharoy S."/>
            <person name="Sterck L."/>
            <person name="Viollet A."/>
            <person name="Wang B.B."/>
            <person name="Wang K."/>
            <person name="Wang M."/>
            <person name="Wang X."/>
            <person name="Warfsmann J."/>
            <person name="Weissenbach J."/>
            <person name="White D.D."/>
            <person name="White J.D."/>
            <person name="Wiley G.B."/>
            <person name="Wincker P."/>
            <person name="Xing Y."/>
            <person name="Yang L."/>
            <person name="Yao Z."/>
            <person name="Ying F."/>
            <person name="Zhai J."/>
            <person name="Zhou L."/>
            <person name="Zuber A."/>
            <person name="Denarie J."/>
            <person name="Dixon R.A."/>
            <person name="May G.D."/>
            <person name="Schwartz D.C."/>
            <person name="Rogers J."/>
            <person name="Quetier F."/>
            <person name="Town C.D."/>
            <person name="Roe B.A."/>
        </authorList>
    </citation>
    <scope>NUCLEOTIDE SEQUENCE [LARGE SCALE GENOMIC DNA]</scope>
    <source>
        <strain evidence="5">A17</strain>
        <strain evidence="7 8">cv. Jemalong A17</strain>
    </source>
</reference>
<dbReference type="EMBL" id="PSQE01000004">
    <property type="protein sequence ID" value="RHN60600.1"/>
    <property type="molecule type" value="Genomic_DNA"/>
</dbReference>
<dbReference type="PANTHER" id="PTHR32401">
    <property type="entry name" value="CONCANAVALIN A-LIKE LECTIN FAMILY PROTEIN"/>
    <property type="match status" value="1"/>
</dbReference>
<keyword evidence="3" id="KW-0472">Membrane</keyword>
<reference evidence="6" key="4">
    <citation type="journal article" date="2018" name="Nat. Plants">
        <title>Whole-genome landscape of Medicago truncatula symbiotic genes.</title>
        <authorList>
            <person name="Pecrix Y."/>
            <person name="Gamas P."/>
            <person name="Carrere S."/>
        </authorList>
    </citation>
    <scope>NUCLEOTIDE SEQUENCE</scope>
    <source>
        <tissue evidence="6">Leaves</tissue>
    </source>
</reference>
<dbReference type="Gene3D" id="2.60.120.200">
    <property type="match status" value="2"/>
</dbReference>
<comment type="similarity">
    <text evidence="1">Belongs to the leguminous lectin family.</text>
</comment>
<dbReference type="GO" id="GO:0009610">
    <property type="term" value="P:response to symbiotic fungus"/>
    <property type="evidence" value="ECO:0007669"/>
    <property type="project" value="UniProtKB-ARBA"/>
</dbReference>
<dbReference type="InterPro" id="IPR001220">
    <property type="entry name" value="Legume_lectin_dom"/>
</dbReference>
<evidence type="ECO:0000313" key="5">
    <source>
        <dbReference type="EMBL" id="KEH29928.1"/>
    </source>
</evidence>
<feature type="domain" description="Legume lectin" evidence="4">
    <location>
        <begin position="43"/>
        <end position="130"/>
    </location>
</feature>
<keyword evidence="3" id="KW-1133">Transmembrane helix</keyword>
<feature type="transmembrane region" description="Helical" evidence="3">
    <location>
        <begin position="239"/>
        <end position="257"/>
    </location>
</feature>
<dbReference type="HOGENOM" id="CLU_000288_62_2_1"/>